<dbReference type="Pfam" id="PF18962">
    <property type="entry name" value="Por_Secre_tail"/>
    <property type="match status" value="1"/>
</dbReference>
<keyword evidence="1" id="KW-0732">Signal</keyword>
<gene>
    <name evidence="3" type="ORF">HYN49_00980</name>
</gene>
<reference evidence="3 4" key="1">
    <citation type="submission" date="2018-05" db="EMBL/GenBank/DDBJ databases">
        <title>Genome sequencing of Flavobacterium sp. HYN0049.</title>
        <authorList>
            <person name="Yi H."/>
            <person name="Baek C."/>
        </authorList>
    </citation>
    <scope>NUCLEOTIDE SEQUENCE [LARGE SCALE GENOMIC DNA]</scope>
    <source>
        <strain evidence="3 4">HYN0049</strain>
    </source>
</reference>
<proteinExistence type="predicted"/>
<dbReference type="Proteomes" id="UP000244937">
    <property type="component" value="Chromosome"/>
</dbReference>
<dbReference type="PANTHER" id="PTHR35580:SF1">
    <property type="entry name" value="PHYTASE-LIKE DOMAIN-CONTAINING PROTEIN"/>
    <property type="match status" value="1"/>
</dbReference>
<dbReference type="NCBIfam" id="TIGR04183">
    <property type="entry name" value="Por_Secre_tail"/>
    <property type="match status" value="1"/>
</dbReference>
<dbReference type="OrthoDB" id="5381604at2"/>
<evidence type="ECO:0000259" key="2">
    <source>
        <dbReference type="Pfam" id="PF18962"/>
    </source>
</evidence>
<dbReference type="InterPro" id="IPR026444">
    <property type="entry name" value="Secre_tail"/>
</dbReference>
<dbReference type="SUPFAM" id="SSF101898">
    <property type="entry name" value="NHL repeat"/>
    <property type="match status" value="1"/>
</dbReference>
<organism evidence="3 4">
    <name type="scientific">Flavobacterium pallidum</name>
    <dbReference type="NCBI Taxonomy" id="2172098"/>
    <lineage>
        <taxon>Bacteria</taxon>
        <taxon>Pseudomonadati</taxon>
        <taxon>Bacteroidota</taxon>
        <taxon>Flavobacteriia</taxon>
        <taxon>Flavobacteriales</taxon>
        <taxon>Flavobacteriaceae</taxon>
        <taxon>Flavobacterium</taxon>
    </lineage>
</organism>
<feature type="domain" description="Secretion system C-terminal sorting" evidence="2">
    <location>
        <begin position="504"/>
        <end position="571"/>
    </location>
</feature>
<dbReference type="RefSeq" id="WP_108902379.1">
    <property type="nucleotide sequence ID" value="NZ_CP029187.1"/>
</dbReference>
<name>A0A2S1SDV3_9FLAO</name>
<dbReference type="InterPro" id="IPR052918">
    <property type="entry name" value="Motility_Chemotaxis_Reg"/>
</dbReference>
<dbReference type="EMBL" id="CP029187">
    <property type="protein sequence ID" value="AWI24580.1"/>
    <property type="molecule type" value="Genomic_DNA"/>
</dbReference>
<evidence type="ECO:0000256" key="1">
    <source>
        <dbReference type="ARBA" id="ARBA00022729"/>
    </source>
</evidence>
<dbReference type="AlphaFoldDB" id="A0A2S1SDV3"/>
<dbReference type="KEGG" id="fpal:HYN49_00980"/>
<evidence type="ECO:0000313" key="3">
    <source>
        <dbReference type="EMBL" id="AWI24580.1"/>
    </source>
</evidence>
<dbReference type="PANTHER" id="PTHR35580">
    <property type="entry name" value="CELL SURFACE GLYCOPROTEIN (S-LAYER PROTEIN)-LIKE PROTEIN"/>
    <property type="match status" value="1"/>
</dbReference>
<protein>
    <recommendedName>
        <fullName evidence="2">Secretion system C-terminal sorting domain-containing protein</fullName>
    </recommendedName>
</protein>
<keyword evidence="4" id="KW-1185">Reference proteome</keyword>
<accession>A0A2S1SDV3</accession>
<sequence length="574" mass="61901">MKKFLALLLLTTLSYGQSWQWGKRGGSNDVLDTQNIQRQEETYGIATDSEKNIYAVSKVGITGLDVDGHPKTNYGDSTTKTDVCISSFSCDGTYRWSKIFGGGGQDNLHPLQVDSQDNIYAAGAFGEGSGPDYAQHIDEDMVFPTNPVNYQSLTLIKYNKDGVLQWYRKPQPANVTQSESFGQAASRGMATDGDGTTYWFVVIPPGTYANGAFVNTLPGSNYFILKYDTNGNFLGAIPLDIQTVTTFGLYIQFYRNPNNGYFYITSRKGGTSASAIVGGQQITHALFLACFNNQGQFQWVRENTNTSTGSLTLYNLVFDSDNNIYIGGRMTGFNNDSFMGLSIPESIIPGFVMKVNPTAENLIWSSYNNKGTNSYGAIALNGNELGFTSHCFDPDFTWGSQVLNANAGGVGQDVLLARFNKETGACISLAKIPGDPGYDDRGTALAVDVSGDYILGGAMGHNLTFGNGTITNAGSQSDFFIAKYATSACSPLQVEAIETGSIKVYPNPVGNKINVMVSQTMSYTLFNISGTAVLRGNVSNNNNSIDVSALASGNYVLQLTDGKGDVRTAKIVKR</sequence>
<evidence type="ECO:0000313" key="4">
    <source>
        <dbReference type="Proteomes" id="UP000244937"/>
    </source>
</evidence>